<dbReference type="GO" id="GO:0043022">
    <property type="term" value="F:ribosome binding"/>
    <property type="evidence" value="ECO:0007669"/>
    <property type="project" value="InterPro"/>
</dbReference>
<comment type="domain">
    <text evidence="5">The PRC barrel domain binds ribosomal protein uS19.</text>
</comment>
<dbReference type="GO" id="GO:0006364">
    <property type="term" value="P:rRNA processing"/>
    <property type="evidence" value="ECO:0007669"/>
    <property type="project" value="UniProtKB-UniRule"/>
</dbReference>
<proteinExistence type="inferred from homology"/>
<dbReference type="PANTHER" id="PTHR33692:SF1">
    <property type="entry name" value="RIBOSOME MATURATION FACTOR RIMM"/>
    <property type="match status" value="1"/>
</dbReference>
<feature type="domain" description="RimM N-terminal" evidence="6">
    <location>
        <begin position="11"/>
        <end position="93"/>
    </location>
</feature>
<dbReference type="HAMAP" id="MF_00014">
    <property type="entry name" value="Ribosome_mat_RimM"/>
    <property type="match status" value="1"/>
</dbReference>
<protein>
    <recommendedName>
        <fullName evidence="5">Ribosome maturation factor RimM</fullName>
    </recommendedName>
</protein>
<dbReference type="AlphaFoldDB" id="A0A370GMD3"/>
<comment type="similarity">
    <text evidence="5">Belongs to the RimM family.</text>
</comment>
<keyword evidence="1 5" id="KW-0963">Cytoplasm</keyword>
<dbReference type="InterPro" id="IPR009000">
    <property type="entry name" value="Transl_B-barrel_sf"/>
</dbReference>
<dbReference type="EMBL" id="QQAX01000008">
    <property type="protein sequence ID" value="RDI44831.1"/>
    <property type="molecule type" value="Genomic_DNA"/>
</dbReference>
<feature type="domain" description="PRC-barrel" evidence="7">
    <location>
        <begin position="100"/>
        <end position="166"/>
    </location>
</feature>
<accession>A0A370GMD3</accession>
<comment type="function">
    <text evidence="5">An accessory protein needed during the final step in the assembly of 30S ribosomal subunit, possibly for assembly of the head region. Essential for efficient processing of 16S rRNA. May be needed both before and after RbfA during the maturation of 16S rRNA. It has affinity for free ribosomal 30S subunits but not for 70S ribosomes.</text>
</comment>
<dbReference type="Gene3D" id="2.40.30.60">
    <property type="entry name" value="RimM"/>
    <property type="match status" value="1"/>
</dbReference>
<dbReference type="InterPro" id="IPR011961">
    <property type="entry name" value="RimM"/>
</dbReference>
<dbReference type="Gene3D" id="2.30.30.240">
    <property type="entry name" value="PRC-barrel domain"/>
    <property type="match status" value="1"/>
</dbReference>
<dbReference type="Pfam" id="PF05239">
    <property type="entry name" value="PRC"/>
    <property type="match status" value="1"/>
</dbReference>
<dbReference type="GO" id="GO:0005737">
    <property type="term" value="C:cytoplasm"/>
    <property type="evidence" value="ECO:0007669"/>
    <property type="project" value="UniProtKB-SubCell"/>
</dbReference>
<organism evidence="8 9">
    <name type="scientific">Aquicella lusitana</name>
    <dbReference type="NCBI Taxonomy" id="254246"/>
    <lineage>
        <taxon>Bacteria</taxon>
        <taxon>Pseudomonadati</taxon>
        <taxon>Pseudomonadota</taxon>
        <taxon>Gammaproteobacteria</taxon>
        <taxon>Legionellales</taxon>
        <taxon>Coxiellaceae</taxon>
        <taxon>Aquicella</taxon>
    </lineage>
</organism>
<keyword evidence="4 5" id="KW-0143">Chaperone</keyword>
<comment type="subunit">
    <text evidence="5">Binds ribosomal protein uS19.</text>
</comment>
<keyword evidence="3 5" id="KW-0698">rRNA processing</keyword>
<keyword evidence="9" id="KW-1185">Reference proteome</keyword>
<evidence type="ECO:0000259" key="6">
    <source>
        <dbReference type="Pfam" id="PF01782"/>
    </source>
</evidence>
<evidence type="ECO:0000256" key="4">
    <source>
        <dbReference type="ARBA" id="ARBA00023186"/>
    </source>
</evidence>
<dbReference type="NCBIfam" id="TIGR02273">
    <property type="entry name" value="16S_RimM"/>
    <property type="match status" value="1"/>
</dbReference>
<dbReference type="InterPro" id="IPR027275">
    <property type="entry name" value="PRC-brl_dom"/>
</dbReference>
<gene>
    <name evidence="5" type="primary">rimM</name>
    <name evidence="8" type="ORF">C8D86_10885</name>
</gene>
<evidence type="ECO:0000256" key="3">
    <source>
        <dbReference type="ARBA" id="ARBA00022552"/>
    </source>
</evidence>
<dbReference type="InterPro" id="IPR002676">
    <property type="entry name" value="RimM_N"/>
</dbReference>
<dbReference type="SUPFAM" id="SSF50447">
    <property type="entry name" value="Translation proteins"/>
    <property type="match status" value="1"/>
</dbReference>
<evidence type="ECO:0000256" key="2">
    <source>
        <dbReference type="ARBA" id="ARBA00022517"/>
    </source>
</evidence>
<evidence type="ECO:0000313" key="8">
    <source>
        <dbReference type="EMBL" id="RDI44831.1"/>
    </source>
</evidence>
<dbReference type="OrthoDB" id="9783509at2"/>
<sequence length="170" mass="19283">MKKAEAAHIKIGKIGSPYGIRGWLKIHSYTEFGASILDYMPWYVEQGEDQWRELMVEEGRMHSGQVIAKIAGYDTPEEARLLTGKTITILRSQLPKLNKNEYYWSDLEGLTVINKNGVVLGKVIYLIETGSNDVLVVKGDKEHAIPYLPGTVVLDVNLEKQEIHVDWELE</sequence>
<evidence type="ECO:0000313" key="9">
    <source>
        <dbReference type="Proteomes" id="UP000254720"/>
    </source>
</evidence>
<evidence type="ECO:0000259" key="7">
    <source>
        <dbReference type="Pfam" id="PF05239"/>
    </source>
</evidence>
<dbReference type="Pfam" id="PF01782">
    <property type="entry name" value="RimM"/>
    <property type="match status" value="1"/>
</dbReference>
<dbReference type="RefSeq" id="WP_114834175.1">
    <property type="nucleotide sequence ID" value="NZ_LR699114.1"/>
</dbReference>
<evidence type="ECO:0000256" key="5">
    <source>
        <dbReference type="HAMAP-Rule" id="MF_00014"/>
    </source>
</evidence>
<dbReference type="GO" id="GO:0042274">
    <property type="term" value="P:ribosomal small subunit biogenesis"/>
    <property type="evidence" value="ECO:0007669"/>
    <property type="project" value="UniProtKB-UniRule"/>
</dbReference>
<reference evidence="8 9" key="1">
    <citation type="submission" date="2018-07" db="EMBL/GenBank/DDBJ databases">
        <title>Genomic Encyclopedia of Type Strains, Phase IV (KMG-IV): sequencing the most valuable type-strain genomes for metagenomic binning, comparative biology and taxonomic classification.</title>
        <authorList>
            <person name="Goeker M."/>
        </authorList>
    </citation>
    <scope>NUCLEOTIDE SEQUENCE [LARGE SCALE GENOMIC DNA]</scope>
    <source>
        <strain evidence="8 9">DSM 16500</strain>
    </source>
</reference>
<dbReference type="PANTHER" id="PTHR33692">
    <property type="entry name" value="RIBOSOME MATURATION FACTOR RIMM"/>
    <property type="match status" value="1"/>
</dbReference>
<dbReference type="GO" id="GO:0005840">
    <property type="term" value="C:ribosome"/>
    <property type="evidence" value="ECO:0007669"/>
    <property type="project" value="InterPro"/>
</dbReference>
<name>A0A370GMD3_9COXI</name>
<keyword evidence="2 5" id="KW-0690">Ribosome biogenesis</keyword>
<evidence type="ECO:0000256" key="1">
    <source>
        <dbReference type="ARBA" id="ARBA00022490"/>
    </source>
</evidence>
<dbReference type="InterPro" id="IPR036976">
    <property type="entry name" value="RimM_N_sf"/>
</dbReference>
<comment type="caution">
    <text evidence="8">The sequence shown here is derived from an EMBL/GenBank/DDBJ whole genome shotgun (WGS) entry which is preliminary data.</text>
</comment>
<dbReference type="InterPro" id="IPR011033">
    <property type="entry name" value="PRC_barrel-like_sf"/>
</dbReference>
<dbReference type="Proteomes" id="UP000254720">
    <property type="component" value="Unassembled WGS sequence"/>
</dbReference>
<dbReference type="SUPFAM" id="SSF50346">
    <property type="entry name" value="PRC-barrel domain"/>
    <property type="match status" value="1"/>
</dbReference>
<comment type="subcellular location">
    <subcellularLocation>
        <location evidence="5">Cytoplasm</location>
    </subcellularLocation>
</comment>